<protein>
    <recommendedName>
        <fullName evidence="8">Hemolin</fullName>
    </recommendedName>
</protein>
<evidence type="ECO:0000259" key="11">
    <source>
        <dbReference type="PROSITE" id="PS50853"/>
    </source>
</evidence>
<dbReference type="PROSITE" id="PS50835">
    <property type="entry name" value="IG_LIKE"/>
    <property type="match status" value="4"/>
</dbReference>
<keyword evidence="4" id="KW-1015">Disulfide bond</keyword>
<proteinExistence type="inferred from homology"/>
<organism evidence="12 13">
    <name type="scientific">Plutella xylostella</name>
    <name type="common">Diamondback moth</name>
    <name type="synonym">Plutella maculipennis</name>
    <dbReference type="NCBI Taxonomy" id="51655"/>
    <lineage>
        <taxon>Eukaryota</taxon>
        <taxon>Metazoa</taxon>
        <taxon>Ecdysozoa</taxon>
        <taxon>Arthropoda</taxon>
        <taxon>Hexapoda</taxon>
        <taxon>Insecta</taxon>
        <taxon>Pterygota</taxon>
        <taxon>Neoptera</taxon>
        <taxon>Endopterygota</taxon>
        <taxon>Lepidoptera</taxon>
        <taxon>Glossata</taxon>
        <taxon>Ditrysia</taxon>
        <taxon>Yponomeutoidea</taxon>
        <taxon>Plutellidae</taxon>
        <taxon>Plutella</taxon>
    </lineage>
</organism>
<dbReference type="InterPro" id="IPR036179">
    <property type="entry name" value="Ig-like_dom_sf"/>
</dbReference>
<dbReference type="GO" id="GO:0030154">
    <property type="term" value="P:cell differentiation"/>
    <property type="evidence" value="ECO:0007669"/>
    <property type="project" value="UniProtKB-ARBA"/>
</dbReference>
<evidence type="ECO:0000256" key="6">
    <source>
        <dbReference type="ARBA" id="ARBA00023319"/>
    </source>
</evidence>
<dbReference type="InterPro" id="IPR036116">
    <property type="entry name" value="FN3_sf"/>
</dbReference>
<evidence type="ECO:0000256" key="7">
    <source>
        <dbReference type="ARBA" id="ARBA00061228"/>
    </source>
</evidence>
<dbReference type="InterPro" id="IPR013783">
    <property type="entry name" value="Ig-like_fold"/>
</dbReference>
<reference evidence="12" key="1">
    <citation type="submission" date="2020-11" db="EMBL/GenBank/DDBJ databases">
        <authorList>
            <person name="Whiteford S."/>
        </authorList>
    </citation>
    <scope>NUCLEOTIDE SEQUENCE</scope>
</reference>
<dbReference type="InterPro" id="IPR007110">
    <property type="entry name" value="Ig-like_dom"/>
</dbReference>
<dbReference type="GO" id="GO:0098609">
    <property type="term" value="P:cell-cell adhesion"/>
    <property type="evidence" value="ECO:0007669"/>
    <property type="project" value="TreeGrafter"/>
</dbReference>
<feature type="domain" description="Ig-like" evidence="10">
    <location>
        <begin position="447"/>
        <end position="534"/>
    </location>
</feature>
<evidence type="ECO:0000256" key="1">
    <source>
        <dbReference type="ARBA" id="ARBA00004613"/>
    </source>
</evidence>
<name>A0A8S4FZI7_PLUXY</name>
<feature type="domain" description="Ig-like" evidence="10">
    <location>
        <begin position="256"/>
        <end position="340"/>
    </location>
</feature>
<dbReference type="Pfam" id="PF00041">
    <property type="entry name" value="fn3"/>
    <property type="match status" value="1"/>
</dbReference>
<dbReference type="Pfam" id="PF13927">
    <property type="entry name" value="Ig_3"/>
    <property type="match status" value="3"/>
</dbReference>
<dbReference type="SUPFAM" id="SSF48726">
    <property type="entry name" value="Immunoglobulin"/>
    <property type="match status" value="6"/>
</dbReference>
<evidence type="ECO:0000259" key="10">
    <source>
        <dbReference type="PROSITE" id="PS50835"/>
    </source>
</evidence>
<feature type="domain" description="Fibronectin type-III" evidence="11">
    <location>
        <begin position="719"/>
        <end position="812"/>
    </location>
</feature>
<dbReference type="InterPro" id="IPR003599">
    <property type="entry name" value="Ig_sub"/>
</dbReference>
<dbReference type="EMBL" id="CAJHNJ030000065">
    <property type="protein sequence ID" value="CAG9133619.1"/>
    <property type="molecule type" value="Genomic_DNA"/>
</dbReference>
<dbReference type="InterPro" id="IPR003961">
    <property type="entry name" value="FN3_dom"/>
</dbReference>
<dbReference type="Gene3D" id="2.60.40.10">
    <property type="entry name" value="Immunoglobulins"/>
    <property type="match status" value="5"/>
</dbReference>
<dbReference type="SMART" id="SM00060">
    <property type="entry name" value="FN3"/>
    <property type="match status" value="1"/>
</dbReference>
<feature type="domain" description="Ig-like" evidence="10">
    <location>
        <begin position="24"/>
        <end position="121"/>
    </location>
</feature>
<comment type="subcellular location">
    <subcellularLocation>
        <location evidence="1">Secreted</location>
    </subcellularLocation>
</comment>
<keyword evidence="5" id="KW-0325">Glycoprotein</keyword>
<feature type="region of interest" description="Disordered" evidence="9">
    <location>
        <begin position="1"/>
        <end position="24"/>
    </location>
</feature>
<evidence type="ECO:0000313" key="12">
    <source>
        <dbReference type="EMBL" id="CAG9133619.1"/>
    </source>
</evidence>
<evidence type="ECO:0000256" key="3">
    <source>
        <dbReference type="ARBA" id="ARBA00022737"/>
    </source>
</evidence>
<dbReference type="GO" id="GO:0005576">
    <property type="term" value="C:extracellular region"/>
    <property type="evidence" value="ECO:0007669"/>
    <property type="project" value="UniProtKB-SubCell"/>
</dbReference>
<keyword evidence="13" id="KW-1185">Reference proteome</keyword>
<keyword evidence="3" id="KW-0677">Repeat</keyword>
<dbReference type="AlphaFoldDB" id="A0A8S4FZI7"/>
<dbReference type="PROSITE" id="PS50853">
    <property type="entry name" value="FN3"/>
    <property type="match status" value="1"/>
</dbReference>
<feature type="compositionally biased region" description="Gly residues" evidence="9">
    <location>
        <begin position="11"/>
        <end position="21"/>
    </location>
</feature>
<dbReference type="SMART" id="SM00409">
    <property type="entry name" value="IG"/>
    <property type="match status" value="5"/>
</dbReference>
<dbReference type="InterPro" id="IPR003598">
    <property type="entry name" value="Ig_sub2"/>
</dbReference>
<dbReference type="PANTHER" id="PTHR44170:SF54">
    <property type="entry name" value="FI24025P1"/>
    <property type="match status" value="1"/>
</dbReference>
<gene>
    <name evidence="12" type="ORF">PLXY2_LOCUS11904</name>
</gene>
<keyword evidence="6" id="KW-0393">Immunoglobulin domain</keyword>
<keyword evidence="2" id="KW-0964">Secreted</keyword>
<evidence type="ECO:0000256" key="2">
    <source>
        <dbReference type="ARBA" id="ARBA00022525"/>
    </source>
</evidence>
<evidence type="ECO:0000256" key="5">
    <source>
        <dbReference type="ARBA" id="ARBA00023180"/>
    </source>
</evidence>
<dbReference type="CDD" id="cd00063">
    <property type="entry name" value="FN3"/>
    <property type="match status" value="1"/>
</dbReference>
<dbReference type="GO" id="GO:0009653">
    <property type="term" value="P:anatomical structure morphogenesis"/>
    <property type="evidence" value="ECO:0007669"/>
    <property type="project" value="UniProtKB-ARBA"/>
</dbReference>
<sequence length="857" mass="91348">MDKPAWTLPGDSGGSALGRGSDGPATLRFTSEPADTVLAAGARGVLACAAAGPARPRLHWRFRSDAPPERDHVLSSTDAHRKQLTNGSLLLENMSARLAGHYQCVASADGVGTVVSRTALVLLSELPTILPGPRSILATVGSPVLLPCAIRSHPRVAVRVDAGPPDRRVYGSSRVATPPTQHVNVTWLKNGSPVRLEGARVTLSGSGALELDPARAHDAAHYACRITLQDAPSEQSVTSEPIELLVSAEAAGESPPRFIATPQPMTVIEGASVTFDCAAVGNPKPEMIWLNNGAAIDLSDLDSRFYLVGSGSLRVQAARALDAGAYTCRALSRLDSADVTTQLETAGSDLDSRFYLVGSGSLRVQAARALDAGAYTCRALSRLDSADVTTQLETAGSDLDSRFYLVGSGSLRVQAARALDAGAYTCRALSRLDSADVTTQLEVRTVPRVSLPDGPLVQARTRGDVTLRCDARARPPPVIRWLKDGEPITPNNHDIALLDHSSLRISGVLGVDAGMFQCVAHTAHGEAQAALRLRVLPSEGECAVCRRGSSVDAGMFQCVAHTAHGEAQAALRLRVLPSEGECAVCRRGSSVDAGMFQCVAHTAHGEAQAALRLRVLPSEDTNTTKRPDPNQSINSKSFFNSLIDSNHLTTEHNPHLLPDYDTLDSTLYPDSDSDEIAFAYTPHPETYDYEDNDKAGSFHAAQGLDLDLLRARNDSLVPAPTGLRAVIVKHRFVTLSWDQPTVEGGENVTGYVVVYRVKGSERERTVEGPASKREMNIAPLQPRTSYQFTVLAAGARAVSPASATIEVQTQPEEASQAAPHGLSAEPLGPHSIRVDWLPTPGAETYHLHYKEVWHDTG</sequence>
<dbReference type="Proteomes" id="UP000653454">
    <property type="component" value="Unassembled WGS sequence"/>
</dbReference>
<accession>A0A8S4FZI7</accession>
<evidence type="ECO:0000256" key="4">
    <source>
        <dbReference type="ARBA" id="ARBA00023157"/>
    </source>
</evidence>
<feature type="domain" description="Ig-like" evidence="10">
    <location>
        <begin position="127"/>
        <end position="238"/>
    </location>
</feature>
<evidence type="ECO:0000256" key="9">
    <source>
        <dbReference type="SAM" id="MobiDB-lite"/>
    </source>
</evidence>
<comment type="caution">
    <text evidence="12">The sequence shown here is derived from an EMBL/GenBank/DDBJ whole genome shotgun (WGS) entry which is preliminary data.</text>
</comment>
<dbReference type="SUPFAM" id="SSF49265">
    <property type="entry name" value="Fibronectin type III"/>
    <property type="match status" value="1"/>
</dbReference>
<evidence type="ECO:0000256" key="8">
    <source>
        <dbReference type="ARBA" id="ARBA00068688"/>
    </source>
</evidence>
<dbReference type="SMART" id="SM00408">
    <property type="entry name" value="IGc2"/>
    <property type="match status" value="4"/>
</dbReference>
<evidence type="ECO:0000313" key="13">
    <source>
        <dbReference type="Proteomes" id="UP000653454"/>
    </source>
</evidence>
<comment type="similarity">
    <text evidence="7">Belongs to the hemolin family.</text>
</comment>
<dbReference type="CDD" id="cd00096">
    <property type="entry name" value="Ig"/>
    <property type="match status" value="1"/>
</dbReference>
<dbReference type="PANTHER" id="PTHR44170">
    <property type="entry name" value="PROTEIN SIDEKICK"/>
    <property type="match status" value="1"/>
</dbReference>
<dbReference type="FunFam" id="2.60.40.10:FF:000032">
    <property type="entry name" value="palladin isoform X1"/>
    <property type="match status" value="1"/>
</dbReference>